<keyword evidence="12" id="KW-1185">Reference proteome</keyword>
<dbReference type="Gene3D" id="3.20.20.70">
    <property type="entry name" value="Aldolase class I"/>
    <property type="match status" value="1"/>
</dbReference>
<organism evidence="11 12">
    <name type="scientific">Streptomyces globosus</name>
    <dbReference type="NCBI Taxonomy" id="68209"/>
    <lineage>
        <taxon>Bacteria</taxon>
        <taxon>Bacillati</taxon>
        <taxon>Actinomycetota</taxon>
        <taxon>Actinomycetes</taxon>
        <taxon>Kitasatosporales</taxon>
        <taxon>Streptomycetaceae</taxon>
        <taxon>Streptomyces</taxon>
    </lineage>
</organism>
<gene>
    <name evidence="11" type="ORF">C0216_10895</name>
</gene>
<dbReference type="PANTHER" id="PTHR21225">
    <property type="entry name" value="PHOSPHO-2-DEHYDRO-3-DEOXYHEPTONATE ALDOLASE DAHP SYNTHETASE"/>
    <property type="match status" value="1"/>
</dbReference>
<evidence type="ECO:0000256" key="5">
    <source>
        <dbReference type="ARBA" id="ARBA00022679"/>
    </source>
</evidence>
<dbReference type="GO" id="GO:0009423">
    <property type="term" value="P:chorismate biosynthetic process"/>
    <property type="evidence" value="ECO:0007669"/>
    <property type="project" value="UniProtKB-UniPathway"/>
</dbReference>
<evidence type="ECO:0000313" key="12">
    <source>
        <dbReference type="Proteomes" id="UP000252004"/>
    </source>
</evidence>
<dbReference type="UniPathway" id="UPA00053">
    <property type="reaction ID" value="UER00084"/>
</dbReference>
<dbReference type="OrthoDB" id="9807331at2"/>
<proteinExistence type="inferred from homology"/>
<evidence type="ECO:0000256" key="7">
    <source>
        <dbReference type="ARBA" id="ARBA00047508"/>
    </source>
</evidence>
<comment type="catalytic activity">
    <reaction evidence="7 8">
        <text>D-erythrose 4-phosphate + phosphoenolpyruvate + H2O = 7-phospho-2-dehydro-3-deoxy-D-arabino-heptonate + phosphate</text>
        <dbReference type="Rhea" id="RHEA:14717"/>
        <dbReference type="ChEBI" id="CHEBI:15377"/>
        <dbReference type="ChEBI" id="CHEBI:16897"/>
        <dbReference type="ChEBI" id="CHEBI:43474"/>
        <dbReference type="ChEBI" id="CHEBI:58394"/>
        <dbReference type="ChEBI" id="CHEBI:58702"/>
        <dbReference type="EC" id="2.5.1.54"/>
    </reaction>
</comment>
<evidence type="ECO:0000256" key="1">
    <source>
        <dbReference type="ARBA" id="ARBA00003726"/>
    </source>
</evidence>
<dbReference type="InterPro" id="IPR006218">
    <property type="entry name" value="DAHP1/KDSA"/>
</dbReference>
<feature type="region of interest" description="Disordered" evidence="9">
    <location>
        <begin position="1"/>
        <end position="23"/>
    </location>
</feature>
<name>A0A344TZ29_9ACTN</name>
<dbReference type="InterPro" id="IPR013785">
    <property type="entry name" value="Aldolase_TIM"/>
</dbReference>
<evidence type="ECO:0000259" key="10">
    <source>
        <dbReference type="Pfam" id="PF00793"/>
    </source>
</evidence>
<dbReference type="GO" id="GO:0008652">
    <property type="term" value="P:amino acid biosynthetic process"/>
    <property type="evidence" value="ECO:0007669"/>
    <property type="project" value="UniProtKB-KW"/>
</dbReference>
<dbReference type="PIRSF" id="PIRSF001361">
    <property type="entry name" value="DAHP_synthase"/>
    <property type="match status" value="1"/>
</dbReference>
<dbReference type="AlphaFoldDB" id="A0A344TZ29"/>
<dbReference type="EC" id="2.5.1.54" evidence="8"/>
<accession>A0A344TZ29</accession>
<dbReference type="Proteomes" id="UP000252004">
    <property type="component" value="Chromosome"/>
</dbReference>
<evidence type="ECO:0000256" key="9">
    <source>
        <dbReference type="SAM" id="MobiDB-lite"/>
    </source>
</evidence>
<sequence length="381" mass="39542">MTRPLPAPADAAAVRPLPTPADLATARPLPTPAELASAHPLPQAGAEAVARHRDTVAAVLARRDPRLLVVVGPCSVHDTAAALEYAALLADAAERLADDLVLVFRAYLEKPRTVTGWTGLLTSPSLDGRADLDGGLRLGRSFLTEAAATGLPLAYEFVDPALAPYVADTVSWAAIGARTVASQPHRHLASWLPMPVGMKNCVSGSTDTAIAAVQAAAHPHTLPGLSSDGRLTTLRSAGNPDAHLVLRGGPTPNHDRESIAKARSALAASGLPRRIVVDASHGNSGKDHNRQPAVVADLAGQITDGDPSLAGVMIESYLSDGRQDPHAPQPRPDVSVTDSCLGWSRTVPLLESLALASHRRSRGPGGWPAVRTGAVHVPDGP</sequence>
<dbReference type="NCBIfam" id="NF009395">
    <property type="entry name" value="PRK12755.1"/>
    <property type="match status" value="1"/>
</dbReference>
<evidence type="ECO:0000256" key="4">
    <source>
        <dbReference type="ARBA" id="ARBA00022605"/>
    </source>
</evidence>
<evidence type="ECO:0000256" key="2">
    <source>
        <dbReference type="ARBA" id="ARBA00004688"/>
    </source>
</evidence>
<dbReference type="PANTHER" id="PTHR21225:SF12">
    <property type="entry name" value="PHOSPHO-2-DEHYDRO-3-DEOXYHEPTONATE ALDOLASE, TYROSINE-INHIBITED"/>
    <property type="match status" value="1"/>
</dbReference>
<dbReference type="InterPro" id="IPR006219">
    <property type="entry name" value="DAHP_synth_1"/>
</dbReference>
<keyword evidence="6 8" id="KW-0057">Aromatic amino acid biosynthesis</keyword>
<comment type="function">
    <text evidence="1 8">Stereospecific condensation of phosphoenolpyruvate (PEP) and D-erythrose-4-phosphate (E4P) giving rise to 3-deoxy-D-arabino-heptulosonate-7-phosphate (DAHP).</text>
</comment>
<evidence type="ECO:0000256" key="6">
    <source>
        <dbReference type="ARBA" id="ARBA00023141"/>
    </source>
</evidence>
<dbReference type="GO" id="GO:0009073">
    <property type="term" value="P:aromatic amino acid family biosynthetic process"/>
    <property type="evidence" value="ECO:0007669"/>
    <property type="project" value="UniProtKB-KW"/>
</dbReference>
<dbReference type="RefSeq" id="WP_114055079.1">
    <property type="nucleotide sequence ID" value="NZ_CP030862.1"/>
</dbReference>
<dbReference type="GO" id="GO:0005737">
    <property type="term" value="C:cytoplasm"/>
    <property type="evidence" value="ECO:0007669"/>
    <property type="project" value="TreeGrafter"/>
</dbReference>
<evidence type="ECO:0000313" key="11">
    <source>
        <dbReference type="EMBL" id="AXE23900.1"/>
    </source>
</evidence>
<protein>
    <recommendedName>
        <fullName evidence="8">Phospho-2-dehydro-3-deoxyheptonate aldolase</fullName>
        <ecNumber evidence="8">2.5.1.54</ecNumber>
    </recommendedName>
</protein>
<feature type="domain" description="DAHP synthetase I/KDSA" evidence="10">
    <location>
        <begin position="58"/>
        <end position="347"/>
    </location>
</feature>
<dbReference type="GO" id="GO:0003849">
    <property type="term" value="F:3-deoxy-7-phosphoheptulonate synthase activity"/>
    <property type="evidence" value="ECO:0007669"/>
    <property type="project" value="UniProtKB-EC"/>
</dbReference>
<reference evidence="11 12" key="1">
    <citation type="submission" date="2018-01" db="EMBL/GenBank/DDBJ databases">
        <title>Draft genome Sequence of streptomyces globosus LZH-48.</title>
        <authorList>
            <person name="Ran K."/>
            <person name="Li Z."/>
            <person name="Wei S."/>
            <person name="Dong R."/>
        </authorList>
    </citation>
    <scope>NUCLEOTIDE SEQUENCE [LARGE SCALE GENOMIC DNA]</scope>
    <source>
        <strain evidence="11 12">LZH-48</strain>
    </source>
</reference>
<dbReference type="SUPFAM" id="SSF51569">
    <property type="entry name" value="Aldolase"/>
    <property type="match status" value="1"/>
</dbReference>
<evidence type="ECO:0000256" key="3">
    <source>
        <dbReference type="ARBA" id="ARBA00007985"/>
    </source>
</evidence>
<keyword evidence="5 8" id="KW-0808">Transferase</keyword>
<dbReference type="NCBIfam" id="TIGR00034">
    <property type="entry name" value="aroFGH"/>
    <property type="match status" value="1"/>
</dbReference>
<comment type="similarity">
    <text evidence="3 8">Belongs to the class-I DAHP synthase family.</text>
</comment>
<dbReference type="EMBL" id="CP030862">
    <property type="protein sequence ID" value="AXE23900.1"/>
    <property type="molecule type" value="Genomic_DNA"/>
</dbReference>
<keyword evidence="4 8" id="KW-0028">Amino-acid biosynthesis</keyword>
<feature type="region of interest" description="Disordered" evidence="9">
    <location>
        <begin position="359"/>
        <end position="381"/>
    </location>
</feature>
<evidence type="ECO:0000256" key="8">
    <source>
        <dbReference type="PIRNR" id="PIRNR001361"/>
    </source>
</evidence>
<dbReference type="KEGG" id="sgz:C0216_10895"/>
<dbReference type="Pfam" id="PF00793">
    <property type="entry name" value="DAHP_synth_1"/>
    <property type="match status" value="1"/>
</dbReference>
<comment type="pathway">
    <text evidence="2 8">Metabolic intermediate biosynthesis; chorismate biosynthesis; chorismate from D-erythrose 4-phosphate and phosphoenolpyruvate: step 1/7.</text>
</comment>